<dbReference type="Pfam" id="PF12146">
    <property type="entry name" value="Hydrolase_4"/>
    <property type="match status" value="1"/>
</dbReference>
<proteinExistence type="predicted"/>
<keyword evidence="2" id="KW-1133">Transmembrane helix</keyword>
<dbReference type="InterPro" id="IPR029058">
    <property type="entry name" value="AB_hydrolase_fold"/>
</dbReference>
<dbReference type="Gene3D" id="3.40.50.1820">
    <property type="entry name" value="alpha/beta hydrolase"/>
    <property type="match status" value="1"/>
</dbReference>
<dbReference type="PANTHER" id="PTHR22946">
    <property type="entry name" value="DIENELACTONE HYDROLASE DOMAIN-CONTAINING PROTEIN-RELATED"/>
    <property type="match status" value="1"/>
</dbReference>
<sequence length="493" mass="52133">MRIVVMLLAVIAACLSIWSLEAGRNGLTIGPFPIADGPPATLYEPQGQAAAPVVVIAHGFAGSRQLMEAYALTLSRAGYLVVSYDLTGHGRNPRPMTGDVTSIDGTTRLLVEEVRQVAKAALRHPRADGRLAYLGHSMASDIIIRAAADEPKPDAIVAISAFSLAVTEDFPANLLLVTGAWEDGLADAAQAMLRLADPTAALGQTVGDPAMGNGRRAVLAPGVEHVGVLYSAPAQQEAVEWLNATFGLQEKAEPAPRGLWIMLLLVAMAALAWPMARLLPKGPAQSRVGLRPFLWATGFPLLVVPLALAPLRTQVLPVLVADYLVLHFAAYGMLGLLALWRNGLLRGQFPPRVWPLAAAVAVFAIAVIGGMLDRYVASFLPNAGRLVIIAGLALGTVPYLVSDAILTEGGRAPLWRVLAARGGFLVSLMGAVALNFDRLMFLLIILPIILLFFVIFGTMAGWIGRRTGLPAIAGIGFGLLLAWALGVTFPLFA</sequence>
<keyword evidence="2" id="KW-0472">Membrane</keyword>
<protein>
    <submittedName>
        <fullName evidence="4">Alpha/beta fold hydrolase</fullName>
    </submittedName>
</protein>
<keyword evidence="5" id="KW-1185">Reference proteome</keyword>
<feature type="transmembrane region" description="Helical" evidence="2">
    <location>
        <begin position="384"/>
        <end position="402"/>
    </location>
</feature>
<dbReference type="InterPro" id="IPR022742">
    <property type="entry name" value="Hydrolase_4"/>
</dbReference>
<feature type="transmembrane region" description="Helical" evidence="2">
    <location>
        <begin position="323"/>
        <end position="341"/>
    </location>
</feature>
<keyword evidence="2" id="KW-0812">Transmembrane</keyword>
<feature type="transmembrane region" description="Helical" evidence="2">
    <location>
        <begin position="440"/>
        <end position="464"/>
    </location>
</feature>
<evidence type="ECO:0000256" key="1">
    <source>
        <dbReference type="ARBA" id="ARBA00022801"/>
    </source>
</evidence>
<dbReference type="Proteomes" id="UP001230978">
    <property type="component" value="Chromosome"/>
</dbReference>
<feature type="transmembrane region" description="Helical" evidence="2">
    <location>
        <begin position="292"/>
        <end position="311"/>
    </location>
</feature>
<reference evidence="4 5" key="1">
    <citation type="submission" date="2023-04" db="EMBL/GenBank/DDBJ databases">
        <title>YMD61, complete Genome.</title>
        <authorList>
            <person name="Zhang J."/>
        </authorList>
    </citation>
    <scope>NUCLEOTIDE SEQUENCE [LARGE SCALE GENOMIC DNA]</scope>
    <source>
        <strain evidence="4 5">YMD61</strain>
    </source>
</reference>
<dbReference type="PANTHER" id="PTHR22946:SF9">
    <property type="entry name" value="POLYKETIDE TRANSFERASE AF380"/>
    <property type="match status" value="1"/>
</dbReference>
<evidence type="ECO:0000313" key="5">
    <source>
        <dbReference type="Proteomes" id="UP001230978"/>
    </source>
</evidence>
<dbReference type="SUPFAM" id="SSF53474">
    <property type="entry name" value="alpha/beta-Hydrolases"/>
    <property type="match status" value="1"/>
</dbReference>
<organism evidence="4 5">
    <name type="scientific">Fuscovulum ytuae</name>
    <dbReference type="NCBI Taxonomy" id="3042299"/>
    <lineage>
        <taxon>Bacteria</taxon>
        <taxon>Pseudomonadati</taxon>
        <taxon>Pseudomonadota</taxon>
        <taxon>Alphaproteobacteria</taxon>
        <taxon>Rhodobacterales</taxon>
        <taxon>Paracoccaceae</taxon>
        <taxon>Fuscovulum</taxon>
    </lineage>
</organism>
<dbReference type="GO" id="GO:0016787">
    <property type="term" value="F:hydrolase activity"/>
    <property type="evidence" value="ECO:0007669"/>
    <property type="project" value="UniProtKB-KW"/>
</dbReference>
<name>A0ABY8Q870_9RHOB</name>
<feature type="transmembrane region" description="Helical" evidence="2">
    <location>
        <begin position="414"/>
        <end position="434"/>
    </location>
</feature>
<feature type="transmembrane region" description="Helical" evidence="2">
    <location>
        <begin position="259"/>
        <end position="280"/>
    </location>
</feature>
<dbReference type="InterPro" id="IPR050261">
    <property type="entry name" value="FrsA_esterase"/>
</dbReference>
<accession>A0ABY8Q870</accession>
<dbReference type="RefSeq" id="WP_281467988.1">
    <property type="nucleotide sequence ID" value="NZ_CP124535.1"/>
</dbReference>
<evidence type="ECO:0000313" key="4">
    <source>
        <dbReference type="EMBL" id="WGV17054.1"/>
    </source>
</evidence>
<evidence type="ECO:0000259" key="3">
    <source>
        <dbReference type="Pfam" id="PF12146"/>
    </source>
</evidence>
<evidence type="ECO:0000256" key="2">
    <source>
        <dbReference type="SAM" id="Phobius"/>
    </source>
</evidence>
<feature type="transmembrane region" description="Helical" evidence="2">
    <location>
        <begin position="471"/>
        <end position="492"/>
    </location>
</feature>
<gene>
    <name evidence="4" type="ORF">QF092_04405</name>
</gene>
<feature type="domain" description="Serine aminopeptidase S33" evidence="3">
    <location>
        <begin position="51"/>
        <end position="162"/>
    </location>
</feature>
<feature type="transmembrane region" description="Helical" evidence="2">
    <location>
        <begin position="353"/>
        <end position="372"/>
    </location>
</feature>
<keyword evidence="1 4" id="KW-0378">Hydrolase</keyword>
<dbReference type="EMBL" id="CP124535">
    <property type="protein sequence ID" value="WGV17054.1"/>
    <property type="molecule type" value="Genomic_DNA"/>
</dbReference>